<dbReference type="PROSITE" id="PS51257">
    <property type="entry name" value="PROKAR_LIPOPROTEIN"/>
    <property type="match status" value="1"/>
</dbReference>
<gene>
    <name evidence="7" type="ORF">QV13_29430</name>
</gene>
<evidence type="ECO:0000313" key="7">
    <source>
        <dbReference type="EMBL" id="OCX13580.1"/>
    </source>
</evidence>
<evidence type="ECO:0000256" key="4">
    <source>
        <dbReference type="ARBA" id="ARBA00022989"/>
    </source>
</evidence>
<comment type="caution">
    <text evidence="7">The sequence shown here is derived from an EMBL/GenBank/DDBJ whole genome shotgun (WGS) entry which is preliminary data.</text>
</comment>
<feature type="transmembrane region" description="Helical" evidence="6">
    <location>
        <begin position="297"/>
        <end position="322"/>
    </location>
</feature>
<feature type="transmembrane region" description="Helical" evidence="6">
    <location>
        <begin position="41"/>
        <end position="65"/>
    </location>
</feature>
<feature type="transmembrane region" description="Helical" evidence="6">
    <location>
        <begin position="151"/>
        <end position="174"/>
    </location>
</feature>
<evidence type="ECO:0000256" key="2">
    <source>
        <dbReference type="ARBA" id="ARBA00022475"/>
    </source>
</evidence>
<comment type="subcellular location">
    <subcellularLocation>
        <location evidence="1">Cell membrane</location>
        <topology evidence="1">Multi-pass membrane protein</topology>
    </subcellularLocation>
</comment>
<keyword evidence="5 6" id="KW-0472">Membrane</keyword>
<feature type="transmembrane region" description="Helical" evidence="6">
    <location>
        <begin position="360"/>
        <end position="380"/>
    </location>
</feature>
<dbReference type="EMBL" id="MDEO01000036">
    <property type="protein sequence ID" value="OCX13580.1"/>
    <property type="molecule type" value="Genomic_DNA"/>
</dbReference>
<keyword evidence="2" id="KW-1003">Cell membrane</keyword>
<feature type="transmembrane region" description="Helical" evidence="6">
    <location>
        <begin position="443"/>
        <end position="465"/>
    </location>
</feature>
<accession>A0A1C2DFQ7</accession>
<evidence type="ECO:0000256" key="6">
    <source>
        <dbReference type="SAM" id="Phobius"/>
    </source>
</evidence>
<organism evidence="7 8">
    <name type="scientific">Mesorhizobium hungaricum</name>
    <dbReference type="NCBI Taxonomy" id="1566387"/>
    <lineage>
        <taxon>Bacteria</taxon>
        <taxon>Pseudomonadati</taxon>
        <taxon>Pseudomonadota</taxon>
        <taxon>Alphaproteobacteria</taxon>
        <taxon>Hyphomicrobiales</taxon>
        <taxon>Phyllobacteriaceae</taxon>
        <taxon>Mesorhizobium</taxon>
    </lineage>
</organism>
<dbReference type="GO" id="GO:0005886">
    <property type="term" value="C:plasma membrane"/>
    <property type="evidence" value="ECO:0007669"/>
    <property type="project" value="UniProtKB-SubCell"/>
</dbReference>
<dbReference type="Pfam" id="PF13440">
    <property type="entry name" value="Polysacc_synt_3"/>
    <property type="match status" value="1"/>
</dbReference>
<keyword evidence="4 6" id="KW-1133">Transmembrane helix</keyword>
<feature type="transmembrane region" description="Helical" evidence="6">
    <location>
        <begin position="118"/>
        <end position="139"/>
    </location>
</feature>
<feature type="transmembrane region" description="Helical" evidence="6">
    <location>
        <begin position="211"/>
        <end position="230"/>
    </location>
</feature>
<dbReference type="STRING" id="1566387.QV13_29430"/>
<protein>
    <submittedName>
        <fullName evidence="7">Uncharacterized protein</fullName>
    </submittedName>
</protein>
<evidence type="ECO:0000256" key="3">
    <source>
        <dbReference type="ARBA" id="ARBA00022692"/>
    </source>
</evidence>
<keyword evidence="8" id="KW-1185">Reference proteome</keyword>
<evidence type="ECO:0000313" key="8">
    <source>
        <dbReference type="Proteomes" id="UP000094412"/>
    </source>
</evidence>
<reference evidence="7 8" key="1">
    <citation type="submission" date="2016-08" db="EMBL/GenBank/DDBJ databases">
        <title>Whole genome sequence of Mesorhizobium sp. strain UASWS1009 isolated from industrial sewage.</title>
        <authorList>
            <person name="Crovadore J."/>
            <person name="Calmin G."/>
            <person name="Chablais R."/>
            <person name="Cochard B."/>
            <person name="Lefort F."/>
        </authorList>
    </citation>
    <scope>NUCLEOTIDE SEQUENCE [LARGE SCALE GENOMIC DNA]</scope>
    <source>
        <strain evidence="7 8">UASWS1009</strain>
    </source>
</reference>
<sequence>MSRSIMSNSLINAAAGMLLLIIGFACSVIVARLLGPAANGTVAFALWIAATGSLIAELGTGVLLLRVLPQLAAKGVTARERRGFAAYLALPVLLSTTLLAALYALFCWKGGGLEWTDATTGVAVLTTALLFIQSVGSFTKNYLIGEKRLGTFFVFTAITSVLQLGIVLVGALFAGVEGALLGYIAGQSVFFLYTLGILFTRRNKAGQSARALAATSLLVFFEFVITAIFLTRPELVFLQHFRTTQDVGFYAVALSLANLALQLPVQLTGSLIPFYAERHEADDGAGGTDLFASVVRSFSYITFPLCFGLAAVAIPLVVSVYGTAFEPAGLVVAILAIGSPAYVFIQLTTQYLYSKDQIKGRLAISGIGAILMVAGCLVAVPLWGIIGASTVRGVVFLAMAALLLSRVRLQSGAGELIMVVLKVALAAIVCGVAALLVTQALHGVTGIATGVIVGAMAYALTLRLLAAVPGQDATVIDRLLSRLPAGIGRIARLFFSFIAPLPAAPQVPK</sequence>
<feature type="transmembrane region" description="Helical" evidence="6">
    <location>
        <begin position="85"/>
        <end position="106"/>
    </location>
</feature>
<dbReference type="PANTHER" id="PTHR30250">
    <property type="entry name" value="PST FAMILY PREDICTED COLANIC ACID TRANSPORTER"/>
    <property type="match status" value="1"/>
</dbReference>
<name>A0A1C2DFQ7_9HYPH</name>
<feature type="transmembrane region" description="Helical" evidence="6">
    <location>
        <begin position="328"/>
        <end position="348"/>
    </location>
</feature>
<feature type="transmembrane region" description="Helical" evidence="6">
    <location>
        <begin position="12"/>
        <end position="35"/>
    </location>
</feature>
<keyword evidence="3 6" id="KW-0812">Transmembrane</keyword>
<evidence type="ECO:0000256" key="1">
    <source>
        <dbReference type="ARBA" id="ARBA00004651"/>
    </source>
</evidence>
<dbReference type="PANTHER" id="PTHR30250:SF11">
    <property type="entry name" value="O-ANTIGEN TRANSPORTER-RELATED"/>
    <property type="match status" value="1"/>
</dbReference>
<feature type="transmembrane region" description="Helical" evidence="6">
    <location>
        <begin position="386"/>
        <end position="404"/>
    </location>
</feature>
<feature type="transmembrane region" description="Helical" evidence="6">
    <location>
        <begin position="416"/>
        <end position="437"/>
    </location>
</feature>
<evidence type="ECO:0000256" key="5">
    <source>
        <dbReference type="ARBA" id="ARBA00023136"/>
    </source>
</evidence>
<proteinExistence type="predicted"/>
<dbReference type="InterPro" id="IPR050833">
    <property type="entry name" value="Poly_Biosynth_Transport"/>
</dbReference>
<feature type="transmembrane region" description="Helical" evidence="6">
    <location>
        <begin position="180"/>
        <end position="199"/>
    </location>
</feature>
<dbReference type="AlphaFoldDB" id="A0A1C2DFQ7"/>
<dbReference type="Proteomes" id="UP000094412">
    <property type="component" value="Unassembled WGS sequence"/>
</dbReference>